<dbReference type="InParanoid" id="M1D9Y2"/>
<dbReference type="EnsemblPlants" id="PGSC0003DMT400085637">
    <property type="protein sequence ID" value="PGSC0003DMT400085637"/>
    <property type="gene ID" value="PGSC0003DMG400035208"/>
</dbReference>
<evidence type="ECO:0000313" key="2">
    <source>
        <dbReference type="Proteomes" id="UP000011115"/>
    </source>
</evidence>
<reference evidence="1" key="2">
    <citation type="submission" date="2015-06" db="UniProtKB">
        <authorList>
            <consortium name="EnsemblPlants"/>
        </authorList>
    </citation>
    <scope>IDENTIFICATION</scope>
    <source>
        <strain evidence="1">DM1-3 516 R44</strain>
    </source>
</reference>
<accession>M1D9Y2</accession>
<reference evidence="2" key="1">
    <citation type="journal article" date="2011" name="Nature">
        <title>Genome sequence and analysis of the tuber crop potato.</title>
        <authorList>
            <consortium name="The Potato Genome Sequencing Consortium"/>
        </authorList>
    </citation>
    <scope>NUCLEOTIDE SEQUENCE [LARGE SCALE GENOMIC DNA]</scope>
    <source>
        <strain evidence="2">cv. DM1-3 516 R44</strain>
    </source>
</reference>
<sequence length="130" mass="13832">MQDTVEQPTVDPVVGNDLAPTVGGQDHSASLVGIADQLGDSPFGVVHHRFAPAFSIVVPWVIGRHGTASHNCSVIRRLLPFSADLTLFFGAQHTAIKGEVRPFGDSPSGLGDPHSFISSFFSVFSFLFAI</sequence>
<protein>
    <submittedName>
        <fullName evidence="1">Uncharacterized protein</fullName>
    </submittedName>
</protein>
<keyword evidence="2" id="KW-1185">Reference proteome</keyword>
<dbReference type="Gramene" id="PGSC0003DMT400085637">
    <property type="protein sequence ID" value="PGSC0003DMT400085637"/>
    <property type="gene ID" value="PGSC0003DMG400035208"/>
</dbReference>
<dbReference type="Proteomes" id="UP000011115">
    <property type="component" value="Unassembled WGS sequence"/>
</dbReference>
<name>M1D9Y2_SOLTU</name>
<evidence type="ECO:0000313" key="1">
    <source>
        <dbReference type="EnsemblPlants" id="PGSC0003DMT400085637"/>
    </source>
</evidence>
<organism evidence="1 2">
    <name type="scientific">Solanum tuberosum</name>
    <name type="common">Potato</name>
    <dbReference type="NCBI Taxonomy" id="4113"/>
    <lineage>
        <taxon>Eukaryota</taxon>
        <taxon>Viridiplantae</taxon>
        <taxon>Streptophyta</taxon>
        <taxon>Embryophyta</taxon>
        <taxon>Tracheophyta</taxon>
        <taxon>Spermatophyta</taxon>
        <taxon>Magnoliopsida</taxon>
        <taxon>eudicotyledons</taxon>
        <taxon>Gunneridae</taxon>
        <taxon>Pentapetalae</taxon>
        <taxon>asterids</taxon>
        <taxon>lamiids</taxon>
        <taxon>Solanales</taxon>
        <taxon>Solanaceae</taxon>
        <taxon>Solanoideae</taxon>
        <taxon>Solaneae</taxon>
        <taxon>Solanum</taxon>
    </lineage>
</organism>
<dbReference type="AlphaFoldDB" id="M1D9Y2"/>
<proteinExistence type="predicted"/>
<dbReference type="HOGENOM" id="CLU_129007_1_1_1"/>
<dbReference type="PaxDb" id="4113-PGSC0003DMT400085637"/>